<gene>
    <name evidence="2" type="ORF">RDWZM_000611</name>
</gene>
<dbReference type="Proteomes" id="UP001142055">
    <property type="component" value="Chromosome 1"/>
</dbReference>
<proteinExistence type="predicted"/>
<accession>A0A9Q0RPT8</accession>
<dbReference type="InterPro" id="IPR008996">
    <property type="entry name" value="IL1/FGF"/>
</dbReference>
<comment type="caution">
    <text evidence="2">The sequence shown here is derived from an EMBL/GenBank/DDBJ whole genome shotgun (WGS) entry which is preliminary data.</text>
</comment>
<organism evidence="2 3">
    <name type="scientific">Blomia tropicalis</name>
    <name type="common">Mite</name>
    <dbReference type="NCBI Taxonomy" id="40697"/>
    <lineage>
        <taxon>Eukaryota</taxon>
        <taxon>Metazoa</taxon>
        <taxon>Ecdysozoa</taxon>
        <taxon>Arthropoda</taxon>
        <taxon>Chelicerata</taxon>
        <taxon>Arachnida</taxon>
        <taxon>Acari</taxon>
        <taxon>Acariformes</taxon>
        <taxon>Sarcoptiformes</taxon>
        <taxon>Astigmata</taxon>
        <taxon>Glycyphagoidea</taxon>
        <taxon>Echimyopodidae</taxon>
        <taxon>Blomia</taxon>
    </lineage>
</organism>
<feature type="region of interest" description="Disordered" evidence="1">
    <location>
        <begin position="467"/>
        <end position="487"/>
    </location>
</feature>
<name>A0A9Q0RPT8_BLOTA</name>
<evidence type="ECO:0000256" key="1">
    <source>
        <dbReference type="SAM" id="MobiDB-lite"/>
    </source>
</evidence>
<dbReference type="AlphaFoldDB" id="A0A9Q0RPT8"/>
<keyword evidence="3" id="KW-1185">Reference proteome</keyword>
<evidence type="ECO:0000313" key="3">
    <source>
        <dbReference type="Proteomes" id="UP001142055"/>
    </source>
</evidence>
<feature type="compositionally biased region" description="Basic residues" evidence="1">
    <location>
        <begin position="467"/>
        <end position="480"/>
    </location>
</feature>
<protein>
    <submittedName>
        <fullName evidence="2">Uncharacterized protein</fullName>
    </submittedName>
</protein>
<dbReference type="EMBL" id="JAPWDV010000001">
    <property type="protein sequence ID" value="KAJ6222066.1"/>
    <property type="molecule type" value="Genomic_DNA"/>
</dbReference>
<reference evidence="2" key="1">
    <citation type="submission" date="2022-12" db="EMBL/GenBank/DDBJ databases">
        <title>Genome assemblies of Blomia tropicalis.</title>
        <authorList>
            <person name="Cui Y."/>
        </authorList>
    </citation>
    <scope>NUCLEOTIDE SEQUENCE</scope>
    <source>
        <tissue evidence="2">Adult mites</tissue>
    </source>
</reference>
<evidence type="ECO:0000313" key="2">
    <source>
        <dbReference type="EMBL" id="KAJ6222066.1"/>
    </source>
</evidence>
<dbReference type="SUPFAM" id="SSF50353">
    <property type="entry name" value="Cytokine"/>
    <property type="match status" value="1"/>
</dbReference>
<sequence length="487" mass="55576">MSAVMPFNSKTRAFAINSNHQPSGGLMHDNTNNGNPLALTSKGVGQARSLMVRRMFRSQFAWDRRPTKRKAISNVIYEPIDHLGSGTSNDRTVDAYTVVGNKLPITWGRSHPSSVHQPHHDQTRSKRLIEHRQPPIDSDTNTGGDGNLFWDRMEKATTRTIARKESESSTISVSTSRFSHLTRPKRNIASLDHVYQEFRLQVHSSHGYVRLSEDKQSFNAQPVDEGPHGVSLASIDGPSIFVLVNSKFNATGMYSVNDKLFVCFDPKTRQAIPMACFDPCLCDIEHIQANHRHEFVSPWNHTWKLGFDKNGITNSFKPKPSSRLRRYHFVISNVTKTEFTHSDSEVANERVCPRHNVTEWERLGEKIFKNEIKHDPIERCILFGYGNIVSGSLNSTKKRSLKAATDQKQPVEHSSFILINNNKKKKNETPPLAISFQTDQIKLPTMTLTNRKRTRTSNRHRCINHTRRNSKRQVRHRNTKARNALCK</sequence>